<gene>
    <name evidence="3" type="ORF">FF36_06447</name>
</gene>
<dbReference type="Pfam" id="PF02371">
    <property type="entry name" value="Transposase_20"/>
    <property type="match status" value="1"/>
</dbReference>
<accession>A0A0D8B529</accession>
<reference evidence="4" key="1">
    <citation type="submission" date="2015-02" db="EMBL/GenBank/DDBJ databases">
        <title>Draft Genome of Frankia sp. CpI1-S.</title>
        <authorList>
            <person name="Oshone R.T."/>
            <person name="Ngom M."/>
            <person name="Ghodhbane-Gtari F."/>
            <person name="Gtari M."/>
            <person name="Morris K."/>
            <person name="Thomas K."/>
            <person name="Sen A."/>
            <person name="Tisa L.S."/>
        </authorList>
    </citation>
    <scope>NUCLEOTIDE SEQUENCE [LARGE SCALE GENOMIC DNA]</scope>
    <source>
        <strain evidence="4">CpI1-S</strain>
    </source>
</reference>
<dbReference type="PANTHER" id="PTHR33055">
    <property type="entry name" value="TRANSPOSASE FOR INSERTION SEQUENCE ELEMENT IS1111A"/>
    <property type="match status" value="1"/>
</dbReference>
<dbReference type="NCBIfam" id="NF033542">
    <property type="entry name" value="transpos_IS110"/>
    <property type="match status" value="1"/>
</dbReference>
<dbReference type="Proteomes" id="UP000032545">
    <property type="component" value="Unassembled WGS sequence"/>
</dbReference>
<evidence type="ECO:0000259" key="2">
    <source>
        <dbReference type="Pfam" id="PF02371"/>
    </source>
</evidence>
<dbReference type="InterPro" id="IPR047650">
    <property type="entry name" value="Transpos_IS110"/>
</dbReference>
<organism evidence="3 4">
    <name type="scientific">Frankia torreyi</name>
    <dbReference type="NCBI Taxonomy" id="1856"/>
    <lineage>
        <taxon>Bacteria</taxon>
        <taxon>Bacillati</taxon>
        <taxon>Actinomycetota</taxon>
        <taxon>Actinomycetes</taxon>
        <taxon>Frankiales</taxon>
        <taxon>Frankiaceae</taxon>
        <taxon>Frankia</taxon>
    </lineage>
</organism>
<comment type="caution">
    <text evidence="3">The sequence shown here is derived from an EMBL/GenBank/DDBJ whole genome shotgun (WGS) entry which is preliminary data.</text>
</comment>
<evidence type="ECO:0000259" key="1">
    <source>
        <dbReference type="Pfam" id="PF01548"/>
    </source>
</evidence>
<dbReference type="EMBL" id="JYFN01000142">
    <property type="protein sequence ID" value="KJE19281.1"/>
    <property type="molecule type" value="Genomic_DNA"/>
</dbReference>
<dbReference type="GO" id="GO:0003677">
    <property type="term" value="F:DNA binding"/>
    <property type="evidence" value="ECO:0007669"/>
    <property type="project" value="InterPro"/>
</dbReference>
<dbReference type="PANTHER" id="PTHR33055:SF15">
    <property type="entry name" value="TRANSPOSASE-RELATED"/>
    <property type="match status" value="1"/>
</dbReference>
<dbReference type="InterPro" id="IPR002525">
    <property type="entry name" value="Transp_IS110-like_N"/>
</dbReference>
<dbReference type="PATRIC" id="fig|1502723.3.peg.1574"/>
<reference evidence="3 4" key="2">
    <citation type="journal article" date="2016" name="Genome Announc.">
        <title>Permanent Draft Genome Sequences for Two Variants of Frankia sp. Strain CpI1, the First Frankia Strain Isolated from Root Nodules of Comptonia peregrina.</title>
        <authorList>
            <person name="Oshone R."/>
            <person name="Hurst S.G.IV."/>
            <person name="Abebe-Akele F."/>
            <person name="Simpson S."/>
            <person name="Morris K."/>
            <person name="Thomas W.K."/>
            <person name="Tisa L.S."/>
        </authorList>
    </citation>
    <scope>NUCLEOTIDE SEQUENCE [LARGE SCALE GENOMIC DNA]</scope>
    <source>
        <strain evidence="4">CpI1-S</strain>
    </source>
</reference>
<dbReference type="Pfam" id="PF01548">
    <property type="entry name" value="DEDD_Tnp_IS110"/>
    <property type="match status" value="1"/>
</dbReference>
<dbReference type="RefSeq" id="WP_044888808.1">
    <property type="nucleotide sequence ID" value="NZ_JYFN01000142.1"/>
</dbReference>
<keyword evidence="4" id="KW-1185">Reference proteome</keyword>
<evidence type="ECO:0000313" key="3">
    <source>
        <dbReference type="EMBL" id="KJE19281.1"/>
    </source>
</evidence>
<protein>
    <submittedName>
        <fullName evidence="3">Transposase</fullName>
    </submittedName>
</protein>
<dbReference type="GO" id="GO:0004803">
    <property type="term" value="F:transposase activity"/>
    <property type="evidence" value="ECO:0007669"/>
    <property type="project" value="InterPro"/>
</dbReference>
<sequence length="430" mass="47708">MVLKETQETEEIIRRVAALDIGKAELTCCVRVPDDDRPGRRLQEVTTHTTMTRSLVGLADQLRALGVTRVVMEATSDYWRSPFYVLEAAGFETWLVNARDVRHLPGRPKSDAIDAVWLCKVAERQMIRPSFVPPADLRRLRDLTRYRTDLVNVRTAEMNRVEKLLEDAQIKLGTVASKLFGVSGRAMLAALVTGERDPKRLAQLARTVLRRRIPELEEALTGSFTEHHAYLLGRMLARIDAATADIDELDTKIETAVAPYADLAARLDEIPGIGPDSARVLIAEIGTDATRFPTAGHLASWARFAPVTQESAGRRKGRNSTGKGNRYLARTLGEAAVGASRTRTFLGARYRRLARRGQKKAIVAVGRSILTIVWHLLANPDTRYHDLGPDHFDRRLNPDRVRRTHVRALEAQGFTVTLTPAAPTGPAPAA</sequence>
<feature type="domain" description="Transposase IS116/IS110/IS902 C-terminal" evidence="2">
    <location>
        <begin position="265"/>
        <end position="344"/>
    </location>
</feature>
<dbReference type="AlphaFoldDB" id="A0A0D8B529"/>
<name>A0A0D8B529_9ACTN</name>
<evidence type="ECO:0000313" key="4">
    <source>
        <dbReference type="Proteomes" id="UP000032545"/>
    </source>
</evidence>
<dbReference type="OrthoDB" id="9815354at2"/>
<dbReference type="GO" id="GO:0006313">
    <property type="term" value="P:DNA transposition"/>
    <property type="evidence" value="ECO:0007669"/>
    <property type="project" value="InterPro"/>
</dbReference>
<feature type="domain" description="Transposase IS110-like N-terminal" evidence="1">
    <location>
        <begin position="18"/>
        <end position="167"/>
    </location>
</feature>
<proteinExistence type="predicted"/>
<dbReference type="InterPro" id="IPR003346">
    <property type="entry name" value="Transposase_20"/>
</dbReference>